<evidence type="ECO:0000313" key="10">
    <source>
        <dbReference type="EMBL" id="AYJ38034.1"/>
    </source>
</evidence>
<evidence type="ECO:0000313" key="14">
    <source>
        <dbReference type="Proteomes" id="UP000277896"/>
    </source>
</evidence>
<dbReference type="Pfam" id="PF05848">
    <property type="entry name" value="CtsR"/>
    <property type="match status" value="1"/>
</dbReference>
<dbReference type="Proteomes" id="UP000277896">
    <property type="component" value="Chromosome"/>
</dbReference>
<protein>
    <recommendedName>
        <fullName evidence="2 7">Transcriptional regulator CtsR</fullName>
    </recommendedName>
</protein>
<accession>A0A098R831</accession>
<dbReference type="InterPro" id="IPR041473">
    <property type="entry name" value="CtsR_C"/>
</dbReference>
<evidence type="ECO:0000259" key="9">
    <source>
        <dbReference type="Pfam" id="PF17727"/>
    </source>
</evidence>
<dbReference type="AlphaFoldDB" id="A0A098R831"/>
<dbReference type="GO" id="GO:0006355">
    <property type="term" value="P:regulation of DNA-templated transcription"/>
    <property type="evidence" value="ECO:0007669"/>
    <property type="project" value="UniProtKB-UniRule"/>
</dbReference>
<dbReference type="eggNOG" id="COG4463">
    <property type="taxonomic scope" value="Bacteria"/>
</dbReference>
<gene>
    <name evidence="11" type="primary">ctsR</name>
    <name evidence="12" type="ORF">EUZ87_04395</name>
    <name evidence="10" type="ORF">LP667_03995</name>
    <name evidence="11" type="ORF">LPPLD21_01624</name>
</gene>
<dbReference type="Pfam" id="PF17727">
    <property type="entry name" value="CtsR_C"/>
    <property type="match status" value="1"/>
</dbReference>
<evidence type="ECO:0000313" key="13">
    <source>
        <dbReference type="Proteomes" id="UP000236162"/>
    </source>
</evidence>
<evidence type="ECO:0000259" key="8">
    <source>
        <dbReference type="Pfam" id="PF05848"/>
    </source>
</evidence>
<dbReference type="InterPro" id="IPR040465">
    <property type="entry name" value="CtsR_N"/>
</dbReference>
<dbReference type="Gene3D" id="3.30.56.130">
    <property type="entry name" value="Transcriptional regulator CtsR, winged HTH domain"/>
    <property type="match status" value="1"/>
</dbReference>
<evidence type="ECO:0000313" key="12">
    <source>
        <dbReference type="EMBL" id="TBX48534.1"/>
    </source>
</evidence>
<dbReference type="Proteomes" id="UP000292648">
    <property type="component" value="Unassembled WGS sequence"/>
</dbReference>
<organism evidence="12 15">
    <name type="scientific">Lactiplantibacillus paraplantarum</name>
    <dbReference type="NCBI Taxonomy" id="60520"/>
    <lineage>
        <taxon>Bacteria</taxon>
        <taxon>Bacillati</taxon>
        <taxon>Bacillota</taxon>
        <taxon>Bacilli</taxon>
        <taxon>Lactobacillales</taxon>
        <taxon>Lactobacillaceae</taxon>
        <taxon>Lactiplantibacillus</taxon>
    </lineage>
</organism>
<dbReference type="InterPro" id="IPR041902">
    <property type="entry name" value="CtsR_N_sf"/>
</dbReference>
<evidence type="ECO:0000256" key="5">
    <source>
        <dbReference type="ARBA" id="ARBA00023125"/>
    </source>
</evidence>
<dbReference type="KEGG" id="lpx:ASU28_01085"/>
<name>A0A098R831_9LACO</name>
<evidence type="ECO:0000256" key="1">
    <source>
        <dbReference type="ARBA" id="ARBA00010189"/>
    </source>
</evidence>
<dbReference type="SMR" id="A0A098R831"/>
<evidence type="ECO:0000256" key="7">
    <source>
        <dbReference type="PIRNR" id="PIRNR010607"/>
    </source>
</evidence>
<dbReference type="GeneID" id="89668536"/>
<dbReference type="EMBL" id="BDOR01000007">
    <property type="protein sequence ID" value="GBF02085.1"/>
    <property type="molecule type" value="Genomic_DNA"/>
</dbReference>
<dbReference type="Proteomes" id="UP000236162">
    <property type="component" value="Unassembled WGS sequence"/>
</dbReference>
<evidence type="ECO:0000256" key="6">
    <source>
        <dbReference type="ARBA" id="ARBA00023163"/>
    </source>
</evidence>
<keyword evidence="4 7" id="KW-0805">Transcription regulation</keyword>
<evidence type="ECO:0000256" key="4">
    <source>
        <dbReference type="ARBA" id="ARBA00023015"/>
    </source>
</evidence>
<dbReference type="InterPro" id="IPR041908">
    <property type="entry name" value="CtsR_C_sf"/>
</dbReference>
<reference evidence="11 13" key="1">
    <citation type="submission" date="2017-04" db="EMBL/GenBank/DDBJ databases">
        <title>In vitro and in silico characterization of Lactobacillus paraplantarum D2-1, a starter culture for soymilk fermentation.</title>
        <authorList>
            <person name="Endo A."/>
            <person name="Sasaki F."/>
            <person name="Maeno S."/>
            <person name="Kanesaki Y."/>
            <person name="Kubota E."/>
            <person name="Torres G.A."/>
            <person name="Tomita S."/>
            <person name="Nakagawa J."/>
        </authorList>
    </citation>
    <scope>NUCLEOTIDE SEQUENCE [LARGE SCALE GENOMIC DNA]</scope>
    <source>
        <strain evidence="11 13">D2-1</strain>
    </source>
</reference>
<dbReference type="InterPro" id="IPR008463">
    <property type="entry name" value="CtsR"/>
</dbReference>
<keyword evidence="3 7" id="KW-0678">Repressor</keyword>
<keyword evidence="13" id="KW-1185">Reference proteome</keyword>
<feature type="domain" description="CtsR N-terminal HTH" evidence="8">
    <location>
        <begin position="5"/>
        <end position="74"/>
    </location>
</feature>
<proteinExistence type="inferred from homology"/>
<evidence type="ECO:0000256" key="3">
    <source>
        <dbReference type="ARBA" id="ARBA00022491"/>
    </source>
</evidence>
<dbReference type="Gene3D" id="1.10.1200.150">
    <property type="entry name" value="Transcriptional regulator CtsR, C-terminal domain"/>
    <property type="match status" value="1"/>
</dbReference>
<dbReference type="GO" id="GO:0003677">
    <property type="term" value="F:DNA binding"/>
    <property type="evidence" value="ECO:0007669"/>
    <property type="project" value="UniProtKB-UniRule"/>
</dbReference>
<reference evidence="10 14" key="2">
    <citation type="submission" date="2018-10" db="EMBL/GenBank/DDBJ databases">
        <title>Genome seuquencing of Lactobacillus species.</title>
        <authorList>
            <person name="Baek C."/>
            <person name="Yi H."/>
        </authorList>
    </citation>
    <scope>NUCLEOTIDE SEQUENCE [LARGE SCALE GENOMIC DNA]</scope>
    <source>
        <strain evidence="10 14">DSM 10667</strain>
    </source>
</reference>
<dbReference type="RefSeq" id="WP_003644086.1">
    <property type="nucleotide sequence ID" value="NZ_AVAI01000154.1"/>
</dbReference>
<feature type="domain" description="CtsR C-terminal dimerization" evidence="9">
    <location>
        <begin position="77"/>
        <end position="149"/>
    </location>
</feature>
<dbReference type="PIRSF" id="PIRSF010607">
    <property type="entry name" value="Txn_repr_CtsR"/>
    <property type="match status" value="1"/>
</dbReference>
<evidence type="ECO:0000313" key="15">
    <source>
        <dbReference type="Proteomes" id="UP000292648"/>
    </source>
</evidence>
<evidence type="ECO:0000313" key="11">
    <source>
        <dbReference type="EMBL" id="GBF02085.1"/>
    </source>
</evidence>
<dbReference type="HOGENOM" id="CLU_118139_0_0_9"/>
<keyword evidence="5 7" id="KW-0238">DNA-binding</keyword>
<reference evidence="12 15" key="3">
    <citation type="submission" date="2019-01" db="EMBL/GenBank/DDBJ databases">
        <title>Draft genome sequence of Lactobacillus paraplantarum OSY-TC318, a Producer of the novel lantibiotic Paraplantaracin TC318.</title>
        <authorList>
            <person name="Hussein W.E."/>
            <person name="Huang E."/>
            <person name="Yousef A.E."/>
        </authorList>
    </citation>
    <scope>NUCLEOTIDE SEQUENCE [LARGE SCALE GENOMIC DNA]</scope>
    <source>
        <strain evidence="12 15">OSY-TC318</strain>
    </source>
</reference>
<sequence length="155" mass="17614">MQSQNISDIIEKYLKSILADSEHVEIRRSEIADLFNVVPSQINYVIKTRFTIQNGYLVESKRGGGGYIRIEKVNLVDDADVLDALIQVIGDSITQRDAYAVVQSLYEDDVLNRREAQLILVAIDHETLGLTDRDLENSLRARIIIGILNHLRYES</sequence>
<dbReference type="EMBL" id="SEHH01000036">
    <property type="protein sequence ID" value="TBX48534.1"/>
    <property type="molecule type" value="Genomic_DNA"/>
</dbReference>
<evidence type="ECO:0000256" key="2">
    <source>
        <dbReference type="ARBA" id="ARBA00014129"/>
    </source>
</evidence>
<dbReference type="EMBL" id="CP032744">
    <property type="protein sequence ID" value="AYJ38034.1"/>
    <property type="molecule type" value="Genomic_DNA"/>
</dbReference>
<keyword evidence="6 7" id="KW-0804">Transcription</keyword>
<comment type="similarity">
    <text evidence="1 7">Belongs to the CtsR family.</text>
</comment>